<name>A0A8X7TVJ2_BRACI</name>
<protein>
    <submittedName>
        <fullName evidence="2">Uncharacterized protein</fullName>
    </submittedName>
</protein>
<dbReference type="EMBL" id="JAAMPC010000015">
    <property type="protein sequence ID" value="KAG2255962.1"/>
    <property type="molecule type" value="Genomic_DNA"/>
</dbReference>
<accession>A0A8X7TVJ2</accession>
<organism evidence="2 3">
    <name type="scientific">Brassica carinata</name>
    <name type="common">Ethiopian mustard</name>
    <name type="synonym">Abyssinian cabbage</name>
    <dbReference type="NCBI Taxonomy" id="52824"/>
    <lineage>
        <taxon>Eukaryota</taxon>
        <taxon>Viridiplantae</taxon>
        <taxon>Streptophyta</taxon>
        <taxon>Embryophyta</taxon>
        <taxon>Tracheophyta</taxon>
        <taxon>Spermatophyta</taxon>
        <taxon>Magnoliopsida</taxon>
        <taxon>eudicotyledons</taxon>
        <taxon>Gunneridae</taxon>
        <taxon>Pentapetalae</taxon>
        <taxon>rosids</taxon>
        <taxon>malvids</taxon>
        <taxon>Brassicales</taxon>
        <taxon>Brassicaceae</taxon>
        <taxon>Brassiceae</taxon>
        <taxon>Brassica</taxon>
    </lineage>
</organism>
<dbReference type="AlphaFoldDB" id="A0A8X7TVJ2"/>
<evidence type="ECO:0000313" key="2">
    <source>
        <dbReference type="EMBL" id="KAG2255962.1"/>
    </source>
</evidence>
<reference evidence="2 3" key="1">
    <citation type="submission" date="2020-02" db="EMBL/GenBank/DDBJ databases">
        <authorList>
            <person name="Ma Q."/>
            <person name="Huang Y."/>
            <person name="Song X."/>
            <person name="Pei D."/>
        </authorList>
    </citation>
    <scope>NUCLEOTIDE SEQUENCE [LARGE SCALE GENOMIC DNA]</scope>
    <source>
        <strain evidence="2">Sxm20200214</strain>
        <tissue evidence="2">Leaf</tissue>
    </source>
</reference>
<comment type="caution">
    <text evidence="2">The sequence shown here is derived from an EMBL/GenBank/DDBJ whole genome shotgun (WGS) entry which is preliminary data.</text>
</comment>
<proteinExistence type="predicted"/>
<sequence length="53" mass="6232">MFNLVADSNPVLAQQWRNVRPRIHRVPTPEEQAELERPTEVNSSQLREDLNLH</sequence>
<gene>
    <name evidence="2" type="ORF">Bca52824_075256</name>
</gene>
<dbReference type="OrthoDB" id="10401462at2759"/>
<evidence type="ECO:0000256" key="1">
    <source>
        <dbReference type="SAM" id="MobiDB-lite"/>
    </source>
</evidence>
<dbReference type="Proteomes" id="UP000886595">
    <property type="component" value="Unassembled WGS sequence"/>
</dbReference>
<feature type="region of interest" description="Disordered" evidence="1">
    <location>
        <begin position="23"/>
        <end position="53"/>
    </location>
</feature>
<evidence type="ECO:0000313" key="3">
    <source>
        <dbReference type="Proteomes" id="UP000886595"/>
    </source>
</evidence>
<keyword evidence="3" id="KW-1185">Reference proteome</keyword>